<evidence type="ECO:0000313" key="2">
    <source>
        <dbReference type="EMBL" id="GAA1543742.1"/>
    </source>
</evidence>
<reference evidence="2 3" key="1">
    <citation type="journal article" date="2019" name="Int. J. Syst. Evol. Microbiol.">
        <title>The Global Catalogue of Microorganisms (GCM) 10K type strain sequencing project: providing services to taxonomists for standard genome sequencing and annotation.</title>
        <authorList>
            <consortium name="The Broad Institute Genomics Platform"/>
            <consortium name="The Broad Institute Genome Sequencing Center for Infectious Disease"/>
            <person name="Wu L."/>
            <person name="Ma J."/>
        </authorList>
    </citation>
    <scope>NUCLEOTIDE SEQUENCE [LARGE SCALE GENOMIC DNA]</scope>
    <source>
        <strain evidence="2 3">JCM 14942</strain>
    </source>
</reference>
<dbReference type="RefSeq" id="WP_181410845.1">
    <property type="nucleotide sequence ID" value="NZ_BAAAOR010000040.1"/>
</dbReference>
<feature type="transmembrane region" description="Helical" evidence="1">
    <location>
        <begin position="71"/>
        <end position="90"/>
    </location>
</feature>
<keyword evidence="1" id="KW-1133">Transmembrane helix</keyword>
<protein>
    <submittedName>
        <fullName evidence="2">Uncharacterized protein</fullName>
    </submittedName>
</protein>
<keyword evidence="1" id="KW-0812">Transmembrane</keyword>
<keyword evidence="3" id="KW-1185">Reference proteome</keyword>
<accession>A0ABN2BMU5</accession>
<proteinExistence type="predicted"/>
<dbReference type="EMBL" id="BAAAOR010000040">
    <property type="protein sequence ID" value="GAA1543742.1"/>
    <property type="molecule type" value="Genomic_DNA"/>
</dbReference>
<sequence>MGRFGFSFVGAAFLAALFLPNLWWAWRARPAGYDATGEPRALVILERGGQVLTTAAALLFADTNLRAWSAWSWWLVAATAALGAYLACWIRYGRSDRTEADFYRPLGPVPVPLATLPVAAFVLLGVYGRLLPLVAATLLLGVGHIGIHLHHVRDLDTAPDGERASPRRGDRTGPAGRCLIAATVSSGTSLPRVVPVESDDRSVGIACRSACQQVR</sequence>
<keyword evidence="1" id="KW-0472">Membrane</keyword>
<dbReference type="Proteomes" id="UP001500842">
    <property type="component" value="Unassembled WGS sequence"/>
</dbReference>
<organism evidence="2 3">
    <name type="scientific">Nocardioides humi</name>
    <dbReference type="NCBI Taxonomy" id="449461"/>
    <lineage>
        <taxon>Bacteria</taxon>
        <taxon>Bacillati</taxon>
        <taxon>Actinomycetota</taxon>
        <taxon>Actinomycetes</taxon>
        <taxon>Propionibacteriales</taxon>
        <taxon>Nocardioidaceae</taxon>
        <taxon>Nocardioides</taxon>
    </lineage>
</organism>
<name>A0ABN2BMU5_9ACTN</name>
<evidence type="ECO:0000313" key="3">
    <source>
        <dbReference type="Proteomes" id="UP001500842"/>
    </source>
</evidence>
<comment type="caution">
    <text evidence="2">The sequence shown here is derived from an EMBL/GenBank/DDBJ whole genome shotgun (WGS) entry which is preliminary data.</text>
</comment>
<gene>
    <name evidence="2" type="ORF">GCM10009788_52810</name>
</gene>
<feature type="transmembrane region" description="Helical" evidence="1">
    <location>
        <begin position="102"/>
        <end position="124"/>
    </location>
</feature>
<evidence type="ECO:0000256" key="1">
    <source>
        <dbReference type="SAM" id="Phobius"/>
    </source>
</evidence>